<gene>
    <name evidence="2" type="ORF">B0H17DRAFT_639300</name>
</gene>
<evidence type="ECO:0000313" key="3">
    <source>
        <dbReference type="Proteomes" id="UP001221757"/>
    </source>
</evidence>
<feature type="transmembrane region" description="Helical" evidence="1">
    <location>
        <begin position="90"/>
        <end position="113"/>
    </location>
</feature>
<organism evidence="2 3">
    <name type="scientific">Mycena rosella</name>
    <name type="common">Pink bonnet</name>
    <name type="synonym">Agaricus rosellus</name>
    <dbReference type="NCBI Taxonomy" id="1033263"/>
    <lineage>
        <taxon>Eukaryota</taxon>
        <taxon>Fungi</taxon>
        <taxon>Dikarya</taxon>
        <taxon>Basidiomycota</taxon>
        <taxon>Agaricomycotina</taxon>
        <taxon>Agaricomycetes</taxon>
        <taxon>Agaricomycetidae</taxon>
        <taxon>Agaricales</taxon>
        <taxon>Marasmiineae</taxon>
        <taxon>Mycenaceae</taxon>
        <taxon>Mycena</taxon>
    </lineage>
</organism>
<feature type="transmembrane region" description="Helical" evidence="1">
    <location>
        <begin position="231"/>
        <end position="254"/>
    </location>
</feature>
<keyword evidence="1" id="KW-0812">Transmembrane</keyword>
<comment type="caution">
    <text evidence="2">The sequence shown here is derived from an EMBL/GenBank/DDBJ whole genome shotgun (WGS) entry which is preliminary data.</text>
</comment>
<feature type="transmembrane region" description="Helical" evidence="1">
    <location>
        <begin position="274"/>
        <end position="294"/>
    </location>
</feature>
<dbReference type="AlphaFoldDB" id="A0AAD7DEL4"/>
<feature type="transmembrane region" description="Helical" evidence="1">
    <location>
        <begin position="20"/>
        <end position="42"/>
    </location>
</feature>
<dbReference type="EMBL" id="JARKIE010000072">
    <property type="protein sequence ID" value="KAJ7689493.1"/>
    <property type="molecule type" value="Genomic_DNA"/>
</dbReference>
<feature type="transmembrane region" description="Helical" evidence="1">
    <location>
        <begin position="175"/>
        <end position="198"/>
    </location>
</feature>
<dbReference type="Proteomes" id="UP001221757">
    <property type="component" value="Unassembled WGS sequence"/>
</dbReference>
<feature type="transmembrane region" description="Helical" evidence="1">
    <location>
        <begin position="125"/>
        <end position="150"/>
    </location>
</feature>
<keyword evidence="3" id="KW-1185">Reference proteome</keyword>
<keyword evidence="1" id="KW-0472">Membrane</keyword>
<keyword evidence="1" id="KW-1133">Transmembrane helix</keyword>
<reference evidence="2" key="1">
    <citation type="submission" date="2023-03" db="EMBL/GenBank/DDBJ databases">
        <title>Massive genome expansion in bonnet fungi (Mycena s.s.) driven by repeated elements and novel gene families across ecological guilds.</title>
        <authorList>
            <consortium name="Lawrence Berkeley National Laboratory"/>
            <person name="Harder C.B."/>
            <person name="Miyauchi S."/>
            <person name="Viragh M."/>
            <person name="Kuo A."/>
            <person name="Thoen E."/>
            <person name="Andreopoulos B."/>
            <person name="Lu D."/>
            <person name="Skrede I."/>
            <person name="Drula E."/>
            <person name="Henrissat B."/>
            <person name="Morin E."/>
            <person name="Kohler A."/>
            <person name="Barry K."/>
            <person name="LaButti K."/>
            <person name="Morin E."/>
            <person name="Salamov A."/>
            <person name="Lipzen A."/>
            <person name="Mereny Z."/>
            <person name="Hegedus B."/>
            <person name="Baldrian P."/>
            <person name="Stursova M."/>
            <person name="Weitz H."/>
            <person name="Taylor A."/>
            <person name="Grigoriev I.V."/>
            <person name="Nagy L.G."/>
            <person name="Martin F."/>
            <person name="Kauserud H."/>
        </authorList>
    </citation>
    <scope>NUCLEOTIDE SEQUENCE</scope>
    <source>
        <strain evidence="2">CBHHK067</strain>
    </source>
</reference>
<name>A0AAD7DEL4_MYCRO</name>
<sequence length="363" mass="39981">MSPRMHTPTSFDAHIPDLILGYAIFVIAFISLILGGYAWAAWNPISRKHLDRVSFRLLVCALVANLIYDVTILCGAELTASAACNFSAFAANSCLMFAGIMFSSMALNLQLVVVHGVNGQKMERYYLFVALVITAACDIPPYAAGALGFWDGDKTCWFNSPSRTVQLQWFLGTQAFWLFLMSTCEVISFLTIVGYMIIGHRLSSGIPGTATPSLPWAPTLPKPPIVLYRAIIIRIGLYPLVSCFLNITGCILALHQVQDPVLTEVNWRLTIVDILIYILRPMVYAVLAATDPSFTRALRALRRPASKTSFHQPDPSHVQRKTESISLSSLASFTDWPPRRGTGVGGIDDGSTSVEDLEFTRQI</sequence>
<protein>
    <recommendedName>
        <fullName evidence="4">G-protein coupled receptors family 2 profile 2 domain-containing protein</fullName>
    </recommendedName>
</protein>
<evidence type="ECO:0000256" key="1">
    <source>
        <dbReference type="SAM" id="Phobius"/>
    </source>
</evidence>
<evidence type="ECO:0000313" key="2">
    <source>
        <dbReference type="EMBL" id="KAJ7689493.1"/>
    </source>
</evidence>
<accession>A0AAD7DEL4</accession>
<feature type="transmembrane region" description="Helical" evidence="1">
    <location>
        <begin position="54"/>
        <end position="78"/>
    </location>
</feature>
<proteinExistence type="predicted"/>
<evidence type="ECO:0008006" key="4">
    <source>
        <dbReference type="Google" id="ProtNLM"/>
    </source>
</evidence>